<dbReference type="EMBL" id="FOYS01000008">
    <property type="protein sequence ID" value="SFR69908.1"/>
    <property type="molecule type" value="Genomic_DNA"/>
</dbReference>
<dbReference type="SUPFAM" id="SSF55486">
    <property type="entry name" value="Metalloproteases ('zincins'), catalytic domain"/>
    <property type="match status" value="1"/>
</dbReference>
<feature type="region of interest" description="Disordered" evidence="1">
    <location>
        <begin position="26"/>
        <end position="76"/>
    </location>
</feature>
<feature type="compositionally biased region" description="Low complexity" evidence="1">
    <location>
        <begin position="26"/>
        <end position="49"/>
    </location>
</feature>
<protein>
    <recommendedName>
        <fullName evidence="4">Matrixin</fullName>
    </recommendedName>
</protein>
<dbReference type="PROSITE" id="PS51257">
    <property type="entry name" value="PROKAR_LIPOPROTEIN"/>
    <property type="match status" value="1"/>
</dbReference>
<evidence type="ECO:0000313" key="3">
    <source>
        <dbReference type="Proteomes" id="UP000243250"/>
    </source>
</evidence>
<name>A0A1I6IT60_9EURY</name>
<dbReference type="InterPro" id="IPR024079">
    <property type="entry name" value="MetalloPept_cat_dom_sf"/>
</dbReference>
<accession>A0A1I6IT60</accession>
<dbReference type="Gene3D" id="3.40.390.10">
    <property type="entry name" value="Collagenase (Catalytic Domain)"/>
    <property type="match status" value="1"/>
</dbReference>
<dbReference type="STRING" id="555875.SAMN04488124_3625"/>
<evidence type="ECO:0000313" key="2">
    <source>
        <dbReference type="EMBL" id="SFR69908.1"/>
    </source>
</evidence>
<reference evidence="3" key="1">
    <citation type="submission" date="2016-10" db="EMBL/GenBank/DDBJ databases">
        <authorList>
            <person name="Varghese N."/>
            <person name="Submissions S."/>
        </authorList>
    </citation>
    <scope>NUCLEOTIDE SEQUENCE [LARGE SCALE GENOMIC DNA]</scope>
    <source>
        <strain evidence="3">CGMCC 1.8711</strain>
    </source>
</reference>
<dbReference type="AlphaFoldDB" id="A0A1I6IT60"/>
<gene>
    <name evidence="2" type="ORF">SAMN04488124_3625</name>
</gene>
<keyword evidence="3" id="KW-1185">Reference proteome</keyword>
<proteinExistence type="predicted"/>
<evidence type="ECO:0000256" key="1">
    <source>
        <dbReference type="SAM" id="MobiDB-lite"/>
    </source>
</evidence>
<dbReference type="RefSeq" id="WP_089883554.1">
    <property type="nucleotide sequence ID" value="NZ_FOYS01000008.1"/>
</dbReference>
<dbReference type="OrthoDB" id="9634at2157"/>
<evidence type="ECO:0008006" key="4">
    <source>
        <dbReference type="Google" id="ProtNLM"/>
    </source>
</evidence>
<sequence>MPSRSPRLAAATLALLVVVAGCAAPLSGDGSPVPVPDSVSAPAAETTPPDDSPTDRTRADGATPVPTAVPDARSPWGSDPIVVAVRDPADTNRDWEPLVREATAYWEEHAERYAGYPVDYEVRPTAENPDLVVEFVRTVPECDGSDDAAGCAPLVTDARQIDRPETVSVRTGFSDESTVLVLEHELGHTLGLTHDDAPADVMSSRSVLYTTEKPNATERDFPWSDGAFTVYVNTTNVDDAAAKRQQVRHALDYYERGAPGMPDNLTFTVVDDPAGADVVVEFAETSPCSPNAASCGATRGWDPDGDGAVETYSDVRIVLVDLETDAVGWHVGYWLAFSLGAERDEEKPAPFRDASYSDRRSEWWT</sequence>
<dbReference type="GO" id="GO:0008237">
    <property type="term" value="F:metallopeptidase activity"/>
    <property type="evidence" value="ECO:0007669"/>
    <property type="project" value="InterPro"/>
</dbReference>
<dbReference type="Proteomes" id="UP000243250">
    <property type="component" value="Unassembled WGS sequence"/>
</dbReference>
<organism evidence="2 3">
    <name type="scientific">Halogeometricum limi</name>
    <dbReference type="NCBI Taxonomy" id="555875"/>
    <lineage>
        <taxon>Archaea</taxon>
        <taxon>Methanobacteriati</taxon>
        <taxon>Methanobacteriota</taxon>
        <taxon>Stenosarchaea group</taxon>
        <taxon>Halobacteria</taxon>
        <taxon>Halobacteriales</taxon>
        <taxon>Haloferacaceae</taxon>
        <taxon>Halogeometricum</taxon>
    </lineage>
</organism>